<dbReference type="GO" id="GO:0031048">
    <property type="term" value="P:regulatory ncRNA-mediated heterochromatin formation"/>
    <property type="evidence" value="ECO:0007669"/>
    <property type="project" value="TreeGrafter"/>
</dbReference>
<sequence length="1164" mass="136132">MNREKMAAMDEQQIRASASRQIRAENAERNRRRLEELEEQTANFIDMDAFDSDDDLPMQPYERPVRLSTIGSDPNMPKNLYKRPKKKKSRKRGIQVPEPSSSSHDYNPPSKRLYRFDQGSYMDYDVPEPQPVPPPRLISFDRQDDLPGTSPNPKEDRDSSYFLTEAEMKRNLRVNDVQSDWIEFVSDCTPECDPRPFPNYKVMVHYDLGCEEEKSKNDEDEELMEIPQADSFCLPPSETVFAIRVHKYPDLDSFIELSHYKLDIRTKTEYETEEKLKSEVEQITPLNMSKADRSKRIYWDVRCLMLRNTLAQNPKNVVAYKKFIQYFEDRIEYDSPDEETANKYRNEIIRLISDMELMKGSLDTEWVVTRLQLLEKVSTPDDVINYYKALTADRMKDNLVIWTRYLDYAQFCVRQDWEKRIKEAFESCLQNATELASDKAYHRRWPEFLQFHHAVYLRYLRWLCDIGRTNDVISLFQMSFEFSFCFPSRYNKFPAEVVWNRFDSYWNWGLLRVGEPDAVGWNEWLKKCNESGPTEQLKACYNKIEEMALKARLKGNYRRIKEGDDMDDDTIVLEKAVLEANLVPYRMALPFGPVMSTEQLKPQNAILYSKLYFDTDEGLTEDAATLLGRLLDLLAIFCLHLPYQDASMLDSSIFRSCNLSCSPSFCVHPSIRSWVRSFLTFIINKFLNFHQAFVLFVINEYQCLIESDKVWTLRRLCATLAEELRSYLTSSARKALFLFIYIHCISDGIIRLSSRNSDQSVDVDYTGLKEEEMTNLKRLLKALSQSIMKDIGQDELIQLKLAAIHEYIKIYIHTNLAPEILYECLQIMKKSTPEQEMNDKQEMIKMTLIGWNEIYTGLKNKPVRQEWDKMLDFLPSSLSLCSSIVLFTIQIYSSIFSSDQSHLIRTHSSFVSEFTQPLDKGCLFSAICHILFPKAKKSAPTRGLLLKYLEEAMTVTNYSYFTRMYYDVWSYSNMPIPIILRTIKVWHNYIGKELLKSELEQRTQITVAYACSRLQLETKIVNKLTRMGVISESEKGSRLAERFAAVAEELNNTFIWRITLHLAAKYEQMASKIFTHATSTSAVWARDLYEERLEQLSVFGTSMKENRVKRIQINSDFAKKFEDVLKSCGNGTELRKIPKKNETKRLDFVNALIVDDDDLIYGTN</sequence>
<protein>
    <submittedName>
        <fullName evidence="5">Uncharacterized protein</fullName>
    </submittedName>
</protein>
<feature type="compositionally biased region" description="Basic and acidic residues" evidence="4">
    <location>
        <begin position="22"/>
        <end position="35"/>
    </location>
</feature>
<dbReference type="OrthoDB" id="297219at2759"/>
<keyword evidence="3" id="KW-0539">Nucleus</keyword>
<dbReference type="STRING" id="2018661.A0A2A2LLA7"/>
<evidence type="ECO:0000256" key="3">
    <source>
        <dbReference type="ARBA" id="ARBA00023242"/>
    </source>
</evidence>
<dbReference type="AlphaFoldDB" id="A0A2A2LLA7"/>
<evidence type="ECO:0000256" key="1">
    <source>
        <dbReference type="ARBA" id="ARBA00004123"/>
    </source>
</evidence>
<evidence type="ECO:0000256" key="2">
    <source>
        <dbReference type="ARBA" id="ARBA00009265"/>
    </source>
</evidence>
<dbReference type="Proteomes" id="UP000218231">
    <property type="component" value="Unassembled WGS sequence"/>
</dbReference>
<proteinExistence type="inferred from homology"/>
<organism evidence="5 6">
    <name type="scientific">Diploscapter pachys</name>
    <dbReference type="NCBI Taxonomy" id="2018661"/>
    <lineage>
        <taxon>Eukaryota</taxon>
        <taxon>Metazoa</taxon>
        <taxon>Ecdysozoa</taxon>
        <taxon>Nematoda</taxon>
        <taxon>Chromadorea</taxon>
        <taxon>Rhabditida</taxon>
        <taxon>Rhabditina</taxon>
        <taxon>Rhabditomorpha</taxon>
        <taxon>Rhabditoidea</taxon>
        <taxon>Rhabditidae</taxon>
        <taxon>Diploscapter</taxon>
    </lineage>
</organism>
<comment type="caution">
    <text evidence="5">The sequence shown here is derived from an EMBL/GenBank/DDBJ whole genome shotgun (WGS) entry which is preliminary data.</text>
</comment>
<evidence type="ECO:0000313" key="6">
    <source>
        <dbReference type="Proteomes" id="UP000218231"/>
    </source>
</evidence>
<dbReference type="GO" id="GO:1902369">
    <property type="term" value="P:negative regulation of RNA catabolic process"/>
    <property type="evidence" value="ECO:0007669"/>
    <property type="project" value="TreeGrafter"/>
</dbReference>
<comment type="similarity">
    <text evidence="2">Belongs to the NRDE2 family.</text>
</comment>
<keyword evidence="6" id="KW-1185">Reference proteome</keyword>
<accession>A0A2A2LLA7</accession>
<dbReference type="GO" id="GO:0071013">
    <property type="term" value="C:catalytic step 2 spliceosome"/>
    <property type="evidence" value="ECO:0007669"/>
    <property type="project" value="TreeGrafter"/>
</dbReference>
<comment type="subcellular location">
    <subcellularLocation>
        <location evidence="1">Nucleus</location>
    </subcellularLocation>
</comment>
<feature type="compositionally biased region" description="Basic residues" evidence="4">
    <location>
        <begin position="80"/>
        <end position="93"/>
    </location>
</feature>
<evidence type="ECO:0000313" key="5">
    <source>
        <dbReference type="EMBL" id="PAV87006.1"/>
    </source>
</evidence>
<dbReference type="PANTHER" id="PTHR13471">
    <property type="entry name" value="TETRATRICOPEPTIDE-LIKE HELICAL"/>
    <property type="match status" value="1"/>
</dbReference>
<dbReference type="EMBL" id="LIAE01006612">
    <property type="protein sequence ID" value="PAV87006.1"/>
    <property type="molecule type" value="Genomic_DNA"/>
</dbReference>
<dbReference type="InterPro" id="IPR013633">
    <property type="entry name" value="NRDE-2"/>
</dbReference>
<evidence type="ECO:0000256" key="4">
    <source>
        <dbReference type="SAM" id="MobiDB-lite"/>
    </source>
</evidence>
<name>A0A2A2LLA7_9BILA</name>
<reference evidence="5 6" key="1">
    <citation type="journal article" date="2017" name="Curr. Biol.">
        <title>Genome architecture and evolution of a unichromosomal asexual nematode.</title>
        <authorList>
            <person name="Fradin H."/>
            <person name="Zegar C."/>
            <person name="Gutwein M."/>
            <person name="Lucas J."/>
            <person name="Kovtun M."/>
            <person name="Corcoran D."/>
            <person name="Baugh L.R."/>
            <person name="Kiontke K."/>
            <person name="Gunsalus K."/>
            <person name="Fitch D.H."/>
            <person name="Piano F."/>
        </authorList>
    </citation>
    <scope>NUCLEOTIDE SEQUENCE [LARGE SCALE GENOMIC DNA]</scope>
    <source>
        <strain evidence="5">PF1309</strain>
    </source>
</reference>
<dbReference type="PANTHER" id="PTHR13471:SF0">
    <property type="entry name" value="NUCLEAR EXOSOME REGULATOR NRDE2"/>
    <property type="match status" value="1"/>
</dbReference>
<dbReference type="Pfam" id="PF08424">
    <property type="entry name" value="NRDE-2"/>
    <property type="match status" value="1"/>
</dbReference>
<gene>
    <name evidence="5" type="ORF">WR25_12728</name>
</gene>
<feature type="region of interest" description="Disordered" evidence="4">
    <location>
        <begin position="1"/>
        <end position="160"/>
    </location>
</feature>